<gene>
    <name evidence="6" type="ORF">DESPIG_00934</name>
</gene>
<dbReference type="PROSITE" id="PS51669">
    <property type="entry name" value="4FE4S_MOW_BIS_MGD"/>
    <property type="match status" value="1"/>
</dbReference>
<dbReference type="Pfam" id="PF04879">
    <property type="entry name" value="Molybdop_Fe4S4"/>
    <property type="match status" value="1"/>
</dbReference>
<dbReference type="InterPro" id="IPR050123">
    <property type="entry name" value="Prok_molybdopt-oxidoreductase"/>
</dbReference>
<evidence type="ECO:0000313" key="7">
    <source>
        <dbReference type="Proteomes" id="UP000003676"/>
    </source>
</evidence>
<evidence type="ECO:0000256" key="2">
    <source>
        <dbReference type="ARBA" id="ARBA00022723"/>
    </source>
</evidence>
<dbReference type="GO" id="GO:0051539">
    <property type="term" value="F:4 iron, 4 sulfur cluster binding"/>
    <property type="evidence" value="ECO:0007669"/>
    <property type="project" value="UniProtKB-KW"/>
</dbReference>
<dbReference type="SUPFAM" id="SSF53706">
    <property type="entry name" value="Formate dehydrogenase/DMSO reductase, domains 1-3"/>
    <property type="match status" value="1"/>
</dbReference>
<dbReference type="Gene3D" id="2.20.25.90">
    <property type="entry name" value="ADC-like domains"/>
    <property type="match status" value="1"/>
</dbReference>
<proteinExistence type="predicted"/>
<reference evidence="6 7" key="1">
    <citation type="submission" date="2008-10" db="EMBL/GenBank/DDBJ databases">
        <title>Draft genome sequence of Desulvovibrio piger (ATCC 29098).</title>
        <authorList>
            <person name="Sudarsanam P."/>
            <person name="Ley R."/>
            <person name="Guruge J."/>
            <person name="Turnbaugh P.J."/>
            <person name="Mahowald M."/>
            <person name="Liep D."/>
            <person name="Gordon J."/>
        </authorList>
    </citation>
    <scope>NUCLEOTIDE SEQUENCE [LARGE SCALE GENOMIC DNA]</scope>
    <source>
        <strain evidence="6 7">ATCC 29098</strain>
    </source>
</reference>
<dbReference type="AlphaFoldDB" id="B6WS88"/>
<keyword evidence="3" id="KW-0408">Iron</keyword>
<name>B6WS88_9BACT</name>
<dbReference type="Gene3D" id="3.40.50.740">
    <property type="match status" value="1"/>
</dbReference>
<dbReference type="PANTHER" id="PTHR43105">
    <property type="entry name" value="RESPIRATORY NITRATE REDUCTASE"/>
    <property type="match status" value="1"/>
</dbReference>
<evidence type="ECO:0000259" key="5">
    <source>
        <dbReference type="PROSITE" id="PS51669"/>
    </source>
</evidence>
<dbReference type="GO" id="GO:0022904">
    <property type="term" value="P:respiratory electron transport chain"/>
    <property type="evidence" value="ECO:0007669"/>
    <property type="project" value="TreeGrafter"/>
</dbReference>
<dbReference type="InterPro" id="IPR006963">
    <property type="entry name" value="Mopterin_OxRdtase_4Fe-4S_dom"/>
</dbReference>
<organism evidence="6 7">
    <name type="scientific">Desulfovibrio piger ATCC 29098</name>
    <dbReference type="NCBI Taxonomy" id="411464"/>
    <lineage>
        <taxon>Bacteria</taxon>
        <taxon>Pseudomonadati</taxon>
        <taxon>Thermodesulfobacteriota</taxon>
        <taxon>Desulfovibrionia</taxon>
        <taxon>Desulfovibrionales</taxon>
        <taxon>Desulfovibrionaceae</taxon>
        <taxon>Desulfovibrio</taxon>
    </lineage>
</organism>
<dbReference type="GO" id="GO:0016020">
    <property type="term" value="C:membrane"/>
    <property type="evidence" value="ECO:0007669"/>
    <property type="project" value="TreeGrafter"/>
</dbReference>
<dbReference type="eggNOG" id="COG3383">
    <property type="taxonomic scope" value="Bacteria"/>
</dbReference>
<evidence type="ECO:0000256" key="3">
    <source>
        <dbReference type="ARBA" id="ARBA00023004"/>
    </source>
</evidence>
<dbReference type="Pfam" id="PF00384">
    <property type="entry name" value="Molybdopterin"/>
    <property type="match status" value="1"/>
</dbReference>
<reference evidence="6 7" key="2">
    <citation type="submission" date="2008-10" db="EMBL/GenBank/DDBJ databases">
        <authorList>
            <person name="Fulton L."/>
            <person name="Clifton S."/>
            <person name="Fulton B."/>
            <person name="Xu J."/>
            <person name="Minx P."/>
            <person name="Pepin K.H."/>
            <person name="Johnson M."/>
            <person name="Bhonagiri V."/>
            <person name="Nash W.E."/>
            <person name="Mardis E.R."/>
            <person name="Wilson R.K."/>
        </authorList>
    </citation>
    <scope>NUCLEOTIDE SEQUENCE [LARGE SCALE GENOMIC DNA]</scope>
    <source>
        <strain evidence="6 7">ATCC 29098</strain>
    </source>
</reference>
<feature type="domain" description="4Fe-4S Mo/W bis-MGD-type" evidence="5">
    <location>
        <begin position="3"/>
        <end position="59"/>
    </location>
</feature>
<evidence type="ECO:0000256" key="4">
    <source>
        <dbReference type="ARBA" id="ARBA00023014"/>
    </source>
</evidence>
<dbReference type="GO" id="GO:0046872">
    <property type="term" value="F:metal ion binding"/>
    <property type="evidence" value="ECO:0007669"/>
    <property type="project" value="UniProtKB-KW"/>
</dbReference>
<dbReference type="GO" id="GO:0003954">
    <property type="term" value="F:NADH dehydrogenase activity"/>
    <property type="evidence" value="ECO:0007669"/>
    <property type="project" value="TreeGrafter"/>
</dbReference>
<sequence>MDIRHTATTCPYCGCGCGLTLETAEGRIQRSVPTPDSPVNRGKLCVKGWNVHEFIQHPDRLKTPLLRTEQGWKSLDWESALDHAAGELARIRDQYGPDSIGVLTSARCTNEENYLLQKLTRCALGTNNIDHCARL</sequence>
<keyword evidence="1" id="KW-0004">4Fe-4S</keyword>
<dbReference type="HOGENOM" id="CLU_061371_2_1_7"/>
<dbReference type="InterPro" id="IPR006656">
    <property type="entry name" value="Mopterin_OxRdtase"/>
</dbReference>
<evidence type="ECO:0000256" key="1">
    <source>
        <dbReference type="ARBA" id="ARBA00022485"/>
    </source>
</evidence>
<keyword evidence="4" id="KW-0411">Iron-sulfur</keyword>
<accession>B6WS88</accession>
<dbReference type="SMART" id="SM00926">
    <property type="entry name" value="Molybdop_Fe4S4"/>
    <property type="match status" value="1"/>
</dbReference>
<comment type="caution">
    <text evidence="6">The sequence shown here is derived from an EMBL/GenBank/DDBJ whole genome shotgun (WGS) entry which is preliminary data.</text>
</comment>
<protein>
    <submittedName>
        <fullName evidence="6">Molybdopterin oxidoreductase Fe4S4 domain protein</fullName>
    </submittedName>
</protein>
<keyword evidence="2" id="KW-0479">Metal-binding</keyword>
<evidence type="ECO:0000313" key="6">
    <source>
        <dbReference type="EMBL" id="EEB34246.1"/>
    </source>
</evidence>
<dbReference type="EMBL" id="ABXU01000026">
    <property type="protein sequence ID" value="EEB34246.1"/>
    <property type="molecule type" value="Genomic_DNA"/>
</dbReference>
<dbReference type="Proteomes" id="UP000003676">
    <property type="component" value="Unassembled WGS sequence"/>
</dbReference>
<dbReference type="PANTHER" id="PTHR43105:SF10">
    <property type="entry name" value="NADH-QUINONE OXIDOREDUCTASE SUBUNIT G"/>
    <property type="match status" value="1"/>
</dbReference>